<dbReference type="EMBL" id="KZ362012">
    <property type="protein sequence ID" value="PIO58195.1"/>
    <property type="molecule type" value="Genomic_DNA"/>
</dbReference>
<dbReference type="AlphaFoldDB" id="A0A2G9TJU1"/>
<feature type="non-terminal residue" evidence="2">
    <location>
        <position position="1"/>
    </location>
</feature>
<organism evidence="2 3">
    <name type="scientific">Teladorsagia circumcincta</name>
    <name type="common">Brown stomach worm</name>
    <name type="synonym">Ostertagia circumcincta</name>
    <dbReference type="NCBI Taxonomy" id="45464"/>
    <lineage>
        <taxon>Eukaryota</taxon>
        <taxon>Metazoa</taxon>
        <taxon>Ecdysozoa</taxon>
        <taxon>Nematoda</taxon>
        <taxon>Chromadorea</taxon>
        <taxon>Rhabditida</taxon>
        <taxon>Rhabditina</taxon>
        <taxon>Rhabditomorpha</taxon>
        <taxon>Strongyloidea</taxon>
        <taxon>Trichostrongylidae</taxon>
        <taxon>Teladorsagia</taxon>
    </lineage>
</organism>
<reference evidence="2 3" key="1">
    <citation type="submission" date="2015-09" db="EMBL/GenBank/DDBJ databases">
        <title>Draft genome of the parasitic nematode Teladorsagia circumcincta isolate WARC Sus (inbred).</title>
        <authorList>
            <person name="Mitreva M."/>
        </authorList>
    </citation>
    <scope>NUCLEOTIDE SEQUENCE [LARGE SCALE GENOMIC DNA]</scope>
    <source>
        <strain evidence="2 3">S</strain>
    </source>
</reference>
<feature type="transmembrane region" description="Helical" evidence="1">
    <location>
        <begin position="36"/>
        <end position="54"/>
    </location>
</feature>
<evidence type="ECO:0000313" key="2">
    <source>
        <dbReference type="EMBL" id="PIO58195.1"/>
    </source>
</evidence>
<feature type="transmembrane region" description="Helical" evidence="1">
    <location>
        <begin position="6"/>
        <end position="24"/>
    </location>
</feature>
<keyword evidence="3" id="KW-1185">Reference proteome</keyword>
<feature type="transmembrane region" description="Helical" evidence="1">
    <location>
        <begin position="74"/>
        <end position="97"/>
    </location>
</feature>
<accession>A0A2G9TJU1</accession>
<keyword evidence="1" id="KW-1133">Transmembrane helix</keyword>
<name>A0A2G9TJU1_TELCI</name>
<dbReference type="Proteomes" id="UP000230423">
    <property type="component" value="Unassembled WGS sequence"/>
</dbReference>
<protein>
    <recommendedName>
        <fullName evidence="4">MARVEL domain-containing protein</fullName>
    </recommendedName>
</protein>
<evidence type="ECO:0008006" key="4">
    <source>
        <dbReference type="Google" id="ProtNLM"/>
    </source>
</evidence>
<evidence type="ECO:0000313" key="3">
    <source>
        <dbReference type="Proteomes" id="UP000230423"/>
    </source>
</evidence>
<keyword evidence="1" id="KW-0472">Membrane</keyword>
<proteinExistence type="predicted"/>
<gene>
    <name evidence="2" type="ORF">TELCIR_20375</name>
</gene>
<sequence>AVVGIVSTWAIFTAVLLMTSFLANSVHMWRKVDAHVTLIAILAYLLASCLEAYYAACYPPNGPRINLVCHRAEWIIATILCFINTALYVADFALSWLSGVNML</sequence>
<keyword evidence="1" id="KW-0812">Transmembrane</keyword>
<dbReference type="OrthoDB" id="5801479at2759"/>
<evidence type="ECO:0000256" key="1">
    <source>
        <dbReference type="SAM" id="Phobius"/>
    </source>
</evidence>